<sequence>MFESNLAKFYLGVLLLLASSGMDGAYLDSTISNGTSHPMRASCSALALNSSHDHIDRYGQFASGCCISEQYDFAYMRAAQKMAGTTVQKSYLLPSFCDVLFNSHGHGQRLFGGAVIPTGCESYLQQHGFLDCTCNTTIQRLSTIGSTFINVRNPFARFISIYKYVLQNWSVRHKNQKYVGISKFLELFSGPKRFTVDIFFDHEAGSGHWYSQMLHVFSICKYLPNTALIPLEPDVLQNLAPVVQSINSRRNPELPAMMDPQKYSSRNRMSYACPWQCYYELCQKPCFDFVSKQYDLDIMALDSIGIYPAPHTVADLWLDSQDLNASWLTIPNRTRACLQVCQ</sequence>
<keyword evidence="3" id="KW-1185">Reference proteome</keyword>
<evidence type="ECO:0008006" key="4">
    <source>
        <dbReference type="Google" id="ProtNLM"/>
    </source>
</evidence>
<keyword evidence="1" id="KW-0732">Signal</keyword>
<proteinExistence type="predicted"/>
<comment type="caution">
    <text evidence="2">The sequence shown here is derived from an EMBL/GenBank/DDBJ whole genome shotgun (WGS) entry which is preliminary data.</text>
</comment>
<dbReference type="EMBL" id="CAKKNE010000003">
    <property type="protein sequence ID" value="CAH0372767.1"/>
    <property type="molecule type" value="Genomic_DNA"/>
</dbReference>
<name>A0A8J2SRG5_9STRA</name>
<organism evidence="2 3">
    <name type="scientific">Pelagomonas calceolata</name>
    <dbReference type="NCBI Taxonomy" id="35677"/>
    <lineage>
        <taxon>Eukaryota</taxon>
        <taxon>Sar</taxon>
        <taxon>Stramenopiles</taxon>
        <taxon>Ochrophyta</taxon>
        <taxon>Pelagophyceae</taxon>
        <taxon>Pelagomonadales</taxon>
        <taxon>Pelagomonadaceae</taxon>
        <taxon>Pelagomonas</taxon>
    </lineage>
</organism>
<evidence type="ECO:0000313" key="3">
    <source>
        <dbReference type="Proteomes" id="UP000789595"/>
    </source>
</evidence>
<dbReference type="Proteomes" id="UP000789595">
    <property type="component" value="Unassembled WGS sequence"/>
</dbReference>
<evidence type="ECO:0000256" key="1">
    <source>
        <dbReference type="SAM" id="SignalP"/>
    </source>
</evidence>
<feature type="chain" id="PRO_5035266646" description="Sulfotransferase domain-containing protein" evidence="1">
    <location>
        <begin position="25"/>
        <end position="342"/>
    </location>
</feature>
<feature type="signal peptide" evidence="1">
    <location>
        <begin position="1"/>
        <end position="24"/>
    </location>
</feature>
<dbReference type="AlphaFoldDB" id="A0A8J2SRG5"/>
<protein>
    <recommendedName>
        <fullName evidence="4">Sulfotransferase domain-containing protein</fullName>
    </recommendedName>
</protein>
<gene>
    <name evidence="2" type="ORF">PECAL_3P27980</name>
</gene>
<evidence type="ECO:0000313" key="2">
    <source>
        <dbReference type="EMBL" id="CAH0372767.1"/>
    </source>
</evidence>
<reference evidence="2" key="1">
    <citation type="submission" date="2021-11" db="EMBL/GenBank/DDBJ databases">
        <authorList>
            <consortium name="Genoscope - CEA"/>
            <person name="William W."/>
        </authorList>
    </citation>
    <scope>NUCLEOTIDE SEQUENCE</scope>
</reference>
<accession>A0A8J2SRG5</accession>